<comment type="caution">
    <text evidence="1">The sequence shown here is derived from an EMBL/GenBank/DDBJ whole genome shotgun (WGS) entry which is preliminary data.</text>
</comment>
<dbReference type="EMBL" id="BPVZ01000019">
    <property type="protein sequence ID" value="GKV02941.1"/>
    <property type="molecule type" value="Genomic_DNA"/>
</dbReference>
<gene>
    <name evidence="1" type="ORF">SLEP1_g15315</name>
</gene>
<sequence length="127" mass="14191">MNKKGDFCDKNWNREMKEIKTRDLIGEMKTGSHNRQPSSAIIHSYAPPARLHPYFVHSYAPLHTSCTPLFCTEPAPLFCNPLYPCCCTEPTPLYCYAPLPCCASCTLRPQSCASALLLATALFLPHL</sequence>
<dbReference type="Proteomes" id="UP001054252">
    <property type="component" value="Unassembled WGS sequence"/>
</dbReference>
<keyword evidence="2" id="KW-1185">Reference proteome</keyword>
<organism evidence="1 2">
    <name type="scientific">Rubroshorea leprosula</name>
    <dbReference type="NCBI Taxonomy" id="152421"/>
    <lineage>
        <taxon>Eukaryota</taxon>
        <taxon>Viridiplantae</taxon>
        <taxon>Streptophyta</taxon>
        <taxon>Embryophyta</taxon>
        <taxon>Tracheophyta</taxon>
        <taxon>Spermatophyta</taxon>
        <taxon>Magnoliopsida</taxon>
        <taxon>eudicotyledons</taxon>
        <taxon>Gunneridae</taxon>
        <taxon>Pentapetalae</taxon>
        <taxon>rosids</taxon>
        <taxon>malvids</taxon>
        <taxon>Malvales</taxon>
        <taxon>Dipterocarpaceae</taxon>
        <taxon>Rubroshorea</taxon>
    </lineage>
</organism>
<evidence type="ECO:0000313" key="2">
    <source>
        <dbReference type="Proteomes" id="UP001054252"/>
    </source>
</evidence>
<dbReference type="AlphaFoldDB" id="A0AAV5IWD5"/>
<evidence type="ECO:0000313" key="1">
    <source>
        <dbReference type="EMBL" id="GKV02941.1"/>
    </source>
</evidence>
<protein>
    <submittedName>
        <fullName evidence="1">Uncharacterized protein</fullName>
    </submittedName>
</protein>
<name>A0AAV5IWD5_9ROSI</name>
<proteinExistence type="predicted"/>
<reference evidence="1 2" key="1">
    <citation type="journal article" date="2021" name="Commun. Biol.">
        <title>The genome of Shorea leprosula (Dipterocarpaceae) highlights the ecological relevance of drought in aseasonal tropical rainforests.</title>
        <authorList>
            <person name="Ng K.K.S."/>
            <person name="Kobayashi M.J."/>
            <person name="Fawcett J.A."/>
            <person name="Hatakeyama M."/>
            <person name="Paape T."/>
            <person name="Ng C.H."/>
            <person name="Ang C.C."/>
            <person name="Tnah L.H."/>
            <person name="Lee C.T."/>
            <person name="Nishiyama T."/>
            <person name="Sese J."/>
            <person name="O'Brien M.J."/>
            <person name="Copetti D."/>
            <person name="Mohd Noor M.I."/>
            <person name="Ong R.C."/>
            <person name="Putra M."/>
            <person name="Sireger I.Z."/>
            <person name="Indrioko S."/>
            <person name="Kosugi Y."/>
            <person name="Izuno A."/>
            <person name="Isagi Y."/>
            <person name="Lee S.L."/>
            <person name="Shimizu K.K."/>
        </authorList>
    </citation>
    <scope>NUCLEOTIDE SEQUENCE [LARGE SCALE GENOMIC DNA]</scope>
    <source>
        <strain evidence="1">214</strain>
    </source>
</reference>
<accession>A0AAV5IWD5</accession>